<dbReference type="AlphaFoldDB" id="A0A1H4WFX8"/>
<dbReference type="Proteomes" id="UP000198982">
    <property type="component" value="Unassembled WGS sequence"/>
</dbReference>
<protein>
    <submittedName>
        <fullName evidence="1">Uncharacterized protein</fullName>
    </submittedName>
</protein>
<sequence>MRFAHERSLHGAGQQSHREMFVKKVLWIALCCALWGCASAPRQKSQEDVFSDVASVVQQGGDGSLQFQEALPLIFTRINSHGVLPDRLVIVAGGGMERFGMRDMFRAVSAELNRKLVIFGANPALDKAIVGGALSDQQFPRVWVFFVGEPAQEQEMKGIVEAAGSKYSFISKYQE</sequence>
<dbReference type="EMBL" id="FNTJ01000002">
    <property type="protein sequence ID" value="SEC91531.1"/>
    <property type="molecule type" value="Genomic_DNA"/>
</dbReference>
<evidence type="ECO:0000313" key="1">
    <source>
        <dbReference type="EMBL" id="SEC91531.1"/>
    </source>
</evidence>
<name>A0A1H4WFX8_9PSED</name>
<proteinExistence type="predicted"/>
<gene>
    <name evidence="1" type="ORF">SAMN05216178_5366</name>
</gene>
<reference evidence="2" key="1">
    <citation type="submission" date="2016-10" db="EMBL/GenBank/DDBJ databases">
        <authorList>
            <person name="Varghese N."/>
            <person name="Submissions S."/>
        </authorList>
    </citation>
    <scope>NUCLEOTIDE SEQUENCE [LARGE SCALE GENOMIC DNA]</scope>
    <source>
        <strain evidence="2">DSM 9751</strain>
    </source>
</reference>
<organism evidence="1 2">
    <name type="scientific">Pseudomonas saponiphila</name>
    <dbReference type="NCBI Taxonomy" id="556534"/>
    <lineage>
        <taxon>Bacteria</taxon>
        <taxon>Pseudomonadati</taxon>
        <taxon>Pseudomonadota</taxon>
        <taxon>Gammaproteobacteria</taxon>
        <taxon>Pseudomonadales</taxon>
        <taxon>Pseudomonadaceae</taxon>
        <taxon>Pseudomonas</taxon>
    </lineage>
</organism>
<accession>A0A1H4WFX8</accession>
<evidence type="ECO:0000313" key="2">
    <source>
        <dbReference type="Proteomes" id="UP000198982"/>
    </source>
</evidence>
<keyword evidence="2" id="KW-1185">Reference proteome</keyword>